<keyword evidence="2 4" id="KW-0472">Membrane</keyword>
<dbReference type="PANTHER" id="PTHR37423">
    <property type="entry name" value="SOLUBLE LYTIC MUREIN TRANSGLYCOSYLASE-RELATED"/>
    <property type="match status" value="1"/>
</dbReference>
<dbReference type="HAMAP" id="MF_00922">
    <property type="entry name" value="OM_assembly_BamD"/>
    <property type="match status" value="1"/>
</dbReference>
<comment type="subcellular location">
    <subcellularLocation>
        <location evidence="4">Cell outer membrane</location>
    </subcellularLocation>
</comment>
<dbReference type="InterPro" id="IPR011990">
    <property type="entry name" value="TPR-like_helical_dom_sf"/>
</dbReference>
<comment type="caution">
    <text evidence="7">The sequence shown here is derived from an EMBL/GenBank/DDBJ whole genome shotgun (WGS) entry which is preliminary data.</text>
</comment>
<feature type="domain" description="Outer membrane lipoprotein BamD-like" evidence="6">
    <location>
        <begin position="38"/>
        <end position="232"/>
    </location>
</feature>
<dbReference type="SUPFAM" id="SSF48452">
    <property type="entry name" value="TPR-like"/>
    <property type="match status" value="1"/>
</dbReference>
<dbReference type="InterPro" id="IPR039565">
    <property type="entry name" value="BamD-like"/>
</dbReference>
<keyword evidence="5" id="KW-0802">TPR repeat</keyword>
<comment type="subunit">
    <text evidence="4">Part of the Bam complex.</text>
</comment>
<dbReference type="Proteomes" id="UP000305654">
    <property type="component" value="Unassembled WGS sequence"/>
</dbReference>
<evidence type="ECO:0000256" key="4">
    <source>
        <dbReference type="HAMAP-Rule" id="MF_00922"/>
    </source>
</evidence>
<keyword evidence="8" id="KW-1185">Reference proteome</keyword>
<gene>
    <name evidence="4" type="primary">bamD</name>
    <name evidence="7" type="ORF">FE263_08990</name>
</gene>
<feature type="signal peptide" evidence="4">
    <location>
        <begin position="1"/>
        <end position="19"/>
    </location>
</feature>
<evidence type="ECO:0000256" key="5">
    <source>
        <dbReference type="PROSITE-ProRule" id="PRU00339"/>
    </source>
</evidence>
<sequence length="293" mass="32841" precursor="true">MAPVTCLALLLAGCSTLDAINPFSSSKSDQQPVVRADQGPETLYNNGIDALHTGRYRLAQAQFEAIQQNYPYSAWTSNAQLMEGYAYYLQNSYPDAVSQLDRFLQLHPTSKDAAYAYYLRALCYYEQIADVSRDQQGTVEAMSALNEVATRFPDSAYARDARLKIDLCRDHIAGKEMLVGRYYESQHYYEAAINRYQRVVQDFQTTNHTAEALSRLVELYLKLGLTDQARRTASVLGYNYPGSPWYQTSYRELRSAKALDPHMPEPGTSGPVPAAAVPTAHPGFLGRAWNSVF</sequence>
<proteinExistence type="inferred from homology"/>
<evidence type="ECO:0000259" key="6">
    <source>
        <dbReference type="Pfam" id="PF13525"/>
    </source>
</evidence>
<evidence type="ECO:0000256" key="3">
    <source>
        <dbReference type="ARBA" id="ARBA00023237"/>
    </source>
</evidence>
<dbReference type="InterPro" id="IPR017689">
    <property type="entry name" value="BamD"/>
</dbReference>
<name>A0A5R9JAU6_9PROT</name>
<dbReference type="GO" id="GO:0009279">
    <property type="term" value="C:cell outer membrane"/>
    <property type="evidence" value="ECO:0007669"/>
    <property type="project" value="UniProtKB-SubCell"/>
</dbReference>
<dbReference type="Gene3D" id="1.25.40.10">
    <property type="entry name" value="Tetratricopeptide repeat domain"/>
    <property type="match status" value="1"/>
</dbReference>
<dbReference type="CDD" id="cd15830">
    <property type="entry name" value="BamD"/>
    <property type="match status" value="1"/>
</dbReference>
<dbReference type="AlphaFoldDB" id="A0A5R9JAU6"/>
<evidence type="ECO:0000256" key="1">
    <source>
        <dbReference type="ARBA" id="ARBA00022729"/>
    </source>
</evidence>
<dbReference type="NCBIfam" id="TIGR03302">
    <property type="entry name" value="OM_YfiO"/>
    <property type="match status" value="1"/>
</dbReference>
<dbReference type="Pfam" id="PF13525">
    <property type="entry name" value="YfiO"/>
    <property type="match status" value="1"/>
</dbReference>
<dbReference type="PROSITE" id="PS50005">
    <property type="entry name" value="TPR"/>
    <property type="match status" value="1"/>
</dbReference>
<dbReference type="GO" id="GO:0043165">
    <property type="term" value="P:Gram-negative-bacterium-type cell outer membrane assembly"/>
    <property type="evidence" value="ECO:0007669"/>
    <property type="project" value="UniProtKB-UniRule"/>
</dbReference>
<dbReference type="OrthoDB" id="9804044at2"/>
<comment type="similarity">
    <text evidence="4">Belongs to the BamD family.</text>
</comment>
<dbReference type="GO" id="GO:0051205">
    <property type="term" value="P:protein insertion into membrane"/>
    <property type="evidence" value="ECO:0007669"/>
    <property type="project" value="UniProtKB-UniRule"/>
</dbReference>
<evidence type="ECO:0000313" key="7">
    <source>
        <dbReference type="EMBL" id="TLU73657.1"/>
    </source>
</evidence>
<protein>
    <recommendedName>
        <fullName evidence="4">Outer membrane protein assembly factor BamD</fullName>
    </recommendedName>
</protein>
<comment type="function">
    <text evidence="4">Part of the outer membrane protein assembly complex, which is involved in assembly and insertion of beta-barrel proteins into the outer membrane.</text>
</comment>
<feature type="chain" id="PRO_5024520991" description="Outer membrane protein assembly factor BamD" evidence="4">
    <location>
        <begin position="20"/>
        <end position="293"/>
    </location>
</feature>
<evidence type="ECO:0000256" key="2">
    <source>
        <dbReference type="ARBA" id="ARBA00023136"/>
    </source>
</evidence>
<evidence type="ECO:0000313" key="8">
    <source>
        <dbReference type="Proteomes" id="UP000305654"/>
    </source>
</evidence>
<accession>A0A5R9JAU6</accession>
<keyword evidence="1 4" id="KW-0732">Signal</keyword>
<feature type="repeat" description="TPR" evidence="5">
    <location>
        <begin position="77"/>
        <end position="110"/>
    </location>
</feature>
<keyword evidence="3 4" id="KW-0998">Cell outer membrane</keyword>
<organism evidence="7 8">
    <name type="scientific">Lichenicoccus roseus</name>
    <dbReference type="NCBI Taxonomy" id="2683649"/>
    <lineage>
        <taxon>Bacteria</taxon>
        <taxon>Pseudomonadati</taxon>
        <taxon>Pseudomonadota</taxon>
        <taxon>Alphaproteobacteria</taxon>
        <taxon>Acetobacterales</taxon>
        <taxon>Acetobacteraceae</taxon>
        <taxon>Lichenicoccus</taxon>
    </lineage>
</organism>
<dbReference type="PANTHER" id="PTHR37423:SF6">
    <property type="entry name" value="CELL DIVISION COORDINATOR CPOB"/>
    <property type="match status" value="1"/>
</dbReference>
<dbReference type="EMBL" id="VCDI01000002">
    <property type="protein sequence ID" value="TLU73657.1"/>
    <property type="molecule type" value="Genomic_DNA"/>
</dbReference>
<dbReference type="InterPro" id="IPR019734">
    <property type="entry name" value="TPR_rpt"/>
</dbReference>
<reference evidence="7 8" key="1">
    <citation type="submission" date="2019-05" db="EMBL/GenBank/DDBJ databases">
        <authorList>
            <person name="Pankratov T."/>
            <person name="Grouzdev D."/>
        </authorList>
    </citation>
    <scope>NUCLEOTIDE SEQUENCE [LARGE SCALE GENOMIC DNA]</scope>
    <source>
        <strain evidence="7 8">KEBCLARHB70R</strain>
    </source>
</reference>